<organism evidence="3 4">
    <name type="scientific">Candidatus Nomurabacteria bacterium RIFCSPLOWO2_01_FULL_40_15</name>
    <dbReference type="NCBI Taxonomy" id="1801772"/>
    <lineage>
        <taxon>Bacteria</taxon>
        <taxon>Candidatus Nomuraibacteriota</taxon>
    </lineage>
</organism>
<gene>
    <name evidence="3" type="ORF">A2911_02290</name>
</gene>
<dbReference type="AlphaFoldDB" id="A0A1F6X7V7"/>
<evidence type="ECO:0000256" key="2">
    <source>
        <dbReference type="SAM" id="SignalP"/>
    </source>
</evidence>
<evidence type="ECO:0000256" key="1">
    <source>
        <dbReference type="SAM" id="Phobius"/>
    </source>
</evidence>
<keyword evidence="1" id="KW-0472">Membrane</keyword>
<dbReference type="Pfam" id="PF18895">
    <property type="entry name" value="T4SS_pilin"/>
    <property type="match status" value="1"/>
</dbReference>
<comment type="caution">
    <text evidence="3">The sequence shown here is derived from an EMBL/GenBank/DDBJ whole genome shotgun (WGS) entry which is preliminary data.</text>
</comment>
<protein>
    <submittedName>
        <fullName evidence="3">Uncharacterized protein</fullName>
    </submittedName>
</protein>
<name>A0A1F6X7V7_9BACT</name>
<dbReference type="Proteomes" id="UP000176814">
    <property type="component" value="Unassembled WGS sequence"/>
</dbReference>
<dbReference type="InterPro" id="IPR043993">
    <property type="entry name" value="T4SS_pilin"/>
</dbReference>
<evidence type="ECO:0000313" key="4">
    <source>
        <dbReference type="Proteomes" id="UP000176814"/>
    </source>
</evidence>
<accession>A0A1F6X7V7</accession>
<keyword evidence="1" id="KW-0812">Transmembrane</keyword>
<evidence type="ECO:0000313" key="3">
    <source>
        <dbReference type="EMBL" id="OGI90209.1"/>
    </source>
</evidence>
<keyword evidence="2" id="KW-0732">Signal</keyword>
<reference evidence="3 4" key="1">
    <citation type="journal article" date="2016" name="Nat. Commun.">
        <title>Thousands of microbial genomes shed light on interconnected biogeochemical processes in an aquifer system.</title>
        <authorList>
            <person name="Anantharaman K."/>
            <person name="Brown C.T."/>
            <person name="Hug L.A."/>
            <person name="Sharon I."/>
            <person name="Castelle C.J."/>
            <person name="Probst A.J."/>
            <person name="Thomas B.C."/>
            <person name="Singh A."/>
            <person name="Wilkins M.J."/>
            <person name="Karaoz U."/>
            <person name="Brodie E.L."/>
            <person name="Williams K.H."/>
            <person name="Hubbard S.S."/>
            <person name="Banfield J.F."/>
        </authorList>
    </citation>
    <scope>NUCLEOTIDE SEQUENCE [LARGE SCALE GENOMIC DNA]</scope>
</reference>
<dbReference type="EMBL" id="MFUW01000020">
    <property type="protein sequence ID" value="OGI90209.1"/>
    <property type="molecule type" value="Genomic_DNA"/>
</dbReference>
<keyword evidence="1" id="KW-1133">Transmembrane helix</keyword>
<proteinExistence type="predicted"/>
<feature type="transmembrane region" description="Helical" evidence="1">
    <location>
        <begin position="47"/>
        <end position="72"/>
    </location>
</feature>
<feature type="signal peptide" evidence="2">
    <location>
        <begin position="1"/>
        <end position="23"/>
    </location>
</feature>
<feature type="transmembrane region" description="Helical" evidence="1">
    <location>
        <begin position="93"/>
        <end position="120"/>
    </location>
</feature>
<feature type="chain" id="PRO_5009527417" evidence="2">
    <location>
        <begin position="24"/>
        <end position="127"/>
    </location>
</feature>
<sequence>MIKKSLIFIAISLMLLVPATSFAAGLVPPCGVDPVTQKCIWGFNEFMILINTVIQFILFKMVVPIAAIMFAYAGFLLVTSGGETSKRTKAKTIFTNVAIGLIVAIAAWLIINTILSILGYKGDWIGF</sequence>